<gene>
    <name evidence="1" type="ORF">C8J55DRAFT_563750</name>
</gene>
<comment type="caution">
    <text evidence="1">The sequence shown here is derived from an EMBL/GenBank/DDBJ whole genome shotgun (WGS) entry which is preliminary data.</text>
</comment>
<proteinExistence type="predicted"/>
<evidence type="ECO:0008006" key="3">
    <source>
        <dbReference type="Google" id="ProtNLM"/>
    </source>
</evidence>
<sequence>MAYGGRTYATLAPIYHAARVTPFVNLMSSPGLNARRFTLPDSSEPDLYKGKNKRRIIAITNSTLEAVISETEFSTRRPTTGENQERSVAGYWDKCSISVIWLIVVTTLRTGLNIVRNNRATFLITLPLVSTYLVQEFFPSVHTPENLIRPLCTTVGLICSCGLPDLFAPLSSINCNADYYHGLCIGPSSQAPLETPSLSLLPTTSIPLPPVIAQADKDSDVSNQLVSLDPLYPSLDFGLADSGAKALLALTSPTEGIGSLSYMARLIAVIRGYDTTQMHINPPRHIINAYSPPSLDLHRGIPLEFREFIRELDQLRSQRLPSDLKEFDCAVAANWKRLWPWMRCLLEANRVFEHQGHPSAEVIDRAFFCVKAVLSVLTQIFSSSSSVRVTQSSLACKIFDSPNFAELLPLAWAVAVIHPLHQDYVDEVMQMLDGTSLQKLVNSHRLESLAKQLEACCTTITGNSLDHWIHLANDKCLQFIRNSSLVNGLQTYLLLLLVDEVPGNSFHLYLKKANTAMTCLDHLTKYLMNPEVSILGSALYSPNQIRIKCINAALRCYRIWLAGGARWVAAVLNHNLIFMVMKICDFLEGVRDDDIGCENATRATLATICELLLCIRRYKPYFSVSHRIKLNLDLCEKQIFQKSLRLTLVRIRASPPDIALRNEWQMLQLEFYVKDALALRRASWDCARLLHCSFDECPNKFRPVSLDIVPPRICSRCHSYAYCGVECQSRHYEHKLQCRQIANVMNKHPLYAKTLEFVIASTEISYIQSLLCAAVQKFENEMPPFTTELSADEFNTGNLALIIDLSQHGFGNCEVKLQDDVYGEVDDEGRVILSKGLAMVFCGLVPAFGSKNTLFVYDNREVYLENGDVVGIEDLFRSFSSWWRDYLDL</sequence>
<protein>
    <recommendedName>
        <fullName evidence="3">MYND-type domain-containing protein</fullName>
    </recommendedName>
</protein>
<dbReference type="EMBL" id="JANVFS010000030">
    <property type="protein sequence ID" value="KAJ4471055.1"/>
    <property type="molecule type" value="Genomic_DNA"/>
</dbReference>
<evidence type="ECO:0000313" key="1">
    <source>
        <dbReference type="EMBL" id="KAJ4471055.1"/>
    </source>
</evidence>
<reference evidence="1" key="2">
    <citation type="journal article" date="2023" name="Proc. Natl. Acad. Sci. U.S.A.">
        <title>A global phylogenomic analysis of the shiitake genus Lentinula.</title>
        <authorList>
            <person name="Sierra-Patev S."/>
            <person name="Min B."/>
            <person name="Naranjo-Ortiz M."/>
            <person name="Looney B."/>
            <person name="Konkel Z."/>
            <person name="Slot J.C."/>
            <person name="Sakamoto Y."/>
            <person name="Steenwyk J.L."/>
            <person name="Rokas A."/>
            <person name="Carro J."/>
            <person name="Camarero S."/>
            <person name="Ferreira P."/>
            <person name="Molpeceres G."/>
            <person name="Ruiz-Duenas F.J."/>
            <person name="Serrano A."/>
            <person name="Henrissat B."/>
            <person name="Drula E."/>
            <person name="Hughes K.W."/>
            <person name="Mata J.L."/>
            <person name="Ishikawa N.K."/>
            <person name="Vargas-Isla R."/>
            <person name="Ushijima S."/>
            <person name="Smith C.A."/>
            <person name="Donoghue J."/>
            <person name="Ahrendt S."/>
            <person name="Andreopoulos W."/>
            <person name="He G."/>
            <person name="LaButti K."/>
            <person name="Lipzen A."/>
            <person name="Ng V."/>
            <person name="Riley R."/>
            <person name="Sandor L."/>
            <person name="Barry K."/>
            <person name="Martinez A.T."/>
            <person name="Xiao Y."/>
            <person name="Gibbons J.G."/>
            <person name="Terashima K."/>
            <person name="Grigoriev I.V."/>
            <person name="Hibbett D."/>
        </authorList>
    </citation>
    <scope>NUCLEOTIDE SEQUENCE</scope>
    <source>
        <strain evidence="1">Sp2 HRB7682 ss15</strain>
    </source>
</reference>
<evidence type="ECO:0000313" key="2">
    <source>
        <dbReference type="Proteomes" id="UP001150238"/>
    </source>
</evidence>
<dbReference type="AlphaFoldDB" id="A0A9W9A0S2"/>
<name>A0A9W9A0S2_9AGAR</name>
<dbReference type="Gene3D" id="6.10.140.2220">
    <property type="match status" value="1"/>
</dbReference>
<organism evidence="1 2">
    <name type="scientific">Lentinula lateritia</name>
    <dbReference type="NCBI Taxonomy" id="40482"/>
    <lineage>
        <taxon>Eukaryota</taxon>
        <taxon>Fungi</taxon>
        <taxon>Dikarya</taxon>
        <taxon>Basidiomycota</taxon>
        <taxon>Agaricomycotina</taxon>
        <taxon>Agaricomycetes</taxon>
        <taxon>Agaricomycetidae</taxon>
        <taxon>Agaricales</taxon>
        <taxon>Marasmiineae</taxon>
        <taxon>Omphalotaceae</taxon>
        <taxon>Lentinula</taxon>
    </lineage>
</organism>
<dbReference type="SUPFAM" id="SSF144232">
    <property type="entry name" value="HIT/MYND zinc finger-like"/>
    <property type="match status" value="1"/>
</dbReference>
<accession>A0A9W9A0S2</accession>
<reference evidence="1" key="1">
    <citation type="submission" date="2022-08" db="EMBL/GenBank/DDBJ databases">
        <authorList>
            <consortium name="DOE Joint Genome Institute"/>
            <person name="Min B."/>
            <person name="Riley R."/>
            <person name="Sierra-Patev S."/>
            <person name="Naranjo-Ortiz M."/>
            <person name="Looney B."/>
            <person name="Konkel Z."/>
            <person name="Slot J.C."/>
            <person name="Sakamoto Y."/>
            <person name="Steenwyk J.L."/>
            <person name="Rokas A."/>
            <person name="Carro J."/>
            <person name="Camarero S."/>
            <person name="Ferreira P."/>
            <person name="Molpeceres G."/>
            <person name="Ruiz-Duenas F.J."/>
            <person name="Serrano A."/>
            <person name="Henrissat B."/>
            <person name="Drula E."/>
            <person name="Hughes K.W."/>
            <person name="Mata J.L."/>
            <person name="Ishikawa N.K."/>
            <person name="Vargas-Isla R."/>
            <person name="Ushijima S."/>
            <person name="Smith C.A."/>
            <person name="Ahrendt S."/>
            <person name="Andreopoulos W."/>
            <person name="He G."/>
            <person name="Labutti K."/>
            <person name="Lipzen A."/>
            <person name="Ng V."/>
            <person name="Sandor L."/>
            <person name="Barry K."/>
            <person name="Martinez A.T."/>
            <person name="Xiao Y."/>
            <person name="Gibbons J.G."/>
            <person name="Terashima K."/>
            <person name="Hibbett D.S."/>
            <person name="Grigoriev I.V."/>
        </authorList>
    </citation>
    <scope>NUCLEOTIDE SEQUENCE</scope>
    <source>
        <strain evidence="1">Sp2 HRB7682 ss15</strain>
    </source>
</reference>
<dbReference type="Proteomes" id="UP001150238">
    <property type="component" value="Unassembled WGS sequence"/>
</dbReference>